<organism evidence="2 3">
    <name type="scientific">Aureobasidium subglaciale (strain EXF-2481)</name>
    <name type="common">Aureobasidium pullulans var. subglaciale</name>
    <dbReference type="NCBI Taxonomy" id="1043005"/>
    <lineage>
        <taxon>Eukaryota</taxon>
        <taxon>Fungi</taxon>
        <taxon>Dikarya</taxon>
        <taxon>Ascomycota</taxon>
        <taxon>Pezizomycotina</taxon>
        <taxon>Dothideomycetes</taxon>
        <taxon>Dothideomycetidae</taxon>
        <taxon>Dothideales</taxon>
        <taxon>Saccotheciaceae</taxon>
        <taxon>Aureobasidium</taxon>
    </lineage>
</organism>
<dbReference type="RefSeq" id="XP_013341688.1">
    <property type="nucleotide sequence ID" value="XM_013486234.1"/>
</dbReference>
<feature type="compositionally biased region" description="Low complexity" evidence="1">
    <location>
        <begin position="144"/>
        <end position="164"/>
    </location>
</feature>
<feature type="region of interest" description="Disordered" evidence="1">
    <location>
        <begin position="132"/>
        <end position="164"/>
    </location>
</feature>
<evidence type="ECO:0000313" key="3">
    <source>
        <dbReference type="Proteomes" id="UP000030641"/>
    </source>
</evidence>
<dbReference type="InParanoid" id="A0A074Y620"/>
<dbReference type="HOGENOM" id="CLU_1034339_0_0_1"/>
<evidence type="ECO:0000256" key="1">
    <source>
        <dbReference type="SAM" id="MobiDB-lite"/>
    </source>
</evidence>
<dbReference type="AlphaFoldDB" id="A0A074Y620"/>
<dbReference type="GeneID" id="25365352"/>
<proteinExistence type="predicted"/>
<keyword evidence="3" id="KW-1185">Reference proteome</keyword>
<accession>A0A074Y620</accession>
<gene>
    <name evidence="2" type="ORF">AUEXF2481DRAFT_355514</name>
</gene>
<dbReference type="EMBL" id="KL584767">
    <property type="protein sequence ID" value="KEQ93140.1"/>
    <property type="molecule type" value="Genomic_DNA"/>
</dbReference>
<reference evidence="2 3" key="1">
    <citation type="journal article" date="2014" name="BMC Genomics">
        <title>Genome sequencing of four Aureobasidium pullulans varieties: biotechnological potential, stress tolerance, and description of new species.</title>
        <authorList>
            <person name="Gostin Ar C."/>
            <person name="Ohm R.A."/>
            <person name="Kogej T."/>
            <person name="Sonjak S."/>
            <person name="Turk M."/>
            <person name="Zajc J."/>
            <person name="Zalar P."/>
            <person name="Grube M."/>
            <person name="Sun H."/>
            <person name="Han J."/>
            <person name="Sharma A."/>
            <person name="Chiniquy J."/>
            <person name="Ngan C.Y."/>
            <person name="Lipzen A."/>
            <person name="Barry K."/>
            <person name="Grigoriev I.V."/>
            <person name="Gunde-Cimerman N."/>
        </authorList>
    </citation>
    <scope>NUCLEOTIDE SEQUENCE [LARGE SCALE GENOMIC DNA]</scope>
    <source>
        <strain evidence="2 3">EXF-2481</strain>
    </source>
</reference>
<sequence>MSSTRKARASLRFPHLREPQSPCASGENRGSKERSKPYRYIPPPMRGLIVSCASLLVSSQGPVLIINRSTKFALIHNPCSSRVEALSDSHRTVSAPCPNAAPQARHSLSLPLVISDQRLGLRRATYLQAQPRKDGNLHGPARVTTAESTPPTMSTSSFSAPTPSLSRRGAQRPFICAFAHAHPPKYAPFFHLTYLISLLTLPNRVRRTLVLAVQSSIGQSLCKYYSVPWLIRRIQQSLHPLTNVRVLLTCEHSKACCGLASVLREATSL</sequence>
<evidence type="ECO:0000313" key="2">
    <source>
        <dbReference type="EMBL" id="KEQ93140.1"/>
    </source>
</evidence>
<protein>
    <submittedName>
        <fullName evidence="2">Uncharacterized protein</fullName>
    </submittedName>
</protein>
<feature type="region of interest" description="Disordered" evidence="1">
    <location>
        <begin position="1"/>
        <end position="39"/>
    </location>
</feature>
<name>A0A074Y620_AURSE</name>
<dbReference type="Proteomes" id="UP000030641">
    <property type="component" value="Unassembled WGS sequence"/>
</dbReference>
<dbReference type="OrthoDB" id="10475950at2759"/>